<sequence>MMVAIAAATATKYLALLPCIRCGGGRGPVYQCCMLLSLEKKRKKLYFSIFCIFALSGVAKQGRIYVNYSFYGTEALTIYELHACTLQDMFFLEIVPAMEWNPPWKGCKKFMDYIKENSPIITKFV</sequence>
<dbReference type="AlphaFoldDB" id="A0AAD6LXP6"/>
<reference evidence="1" key="1">
    <citation type="journal article" date="2023" name="Mol. Ecol. Resour.">
        <title>Chromosome-level genome assembly of a triploid poplar Populus alba 'Berolinensis'.</title>
        <authorList>
            <person name="Chen S."/>
            <person name="Yu Y."/>
            <person name="Wang X."/>
            <person name="Wang S."/>
            <person name="Zhang T."/>
            <person name="Zhou Y."/>
            <person name="He R."/>
            <person name="Meng N."/>
            <person name="Wang Y."/>
            <person name="Liu W."/>
            <person name="Liu Z."/>
            <person name="Liu J."/>
            <person name="Guo Q."/>
            <person name="Huang H."/>
            <person name="Sederoff R.R."/>
            <person name="Wang G."/>
            <person name="Qu G."/>
            <person name="Chen S."/>
        </authorList>
    </citation>
    <scope>NUCLEOTIDE SEQUENCE</scope>
    <source>
        <strain evidence="1">SC-2020</strain>
    </source>
</reference>
<protein>
    <submittedName>
        <fullName evidence="1">Uncharacterized protein</fullName>
    </submittedName>
</protein>
<proteinExistence type="predicted"/>
<accession>A0AAD6LXP6</accession>
<dbReference type="Proteomes" id="UP001164929">
    <property type="component" value="Chromosome 13"/>
</dbReference>
<comment type="caution">
    <text evidence="1">The sequence shown here is derived from an EMBL/GenBank/DDBJ whole genome shotgun (WGS) entry which is preliminary data.</text>
</comment>
<evidence type="ECO:0000313" key="1">
    <source>
        <dbReference type="EMBL" id="KAJ6974965.1"/>
    </source>
</evidence>
<gene>
    <name evidence="1" type="ORF">NC653_030955</name>
</gene>
<evidence type="ECO:0000313" key="2">
    <source>
        <dbReference type="Proteomes" id="UP001164929"/>
    </source>
</evidence>
<name>A0AAD6LXP6_9ROSI</name>
<dbReference type="EMBL" id="JAQIZT010000013">
    <property type="protein sequence ID" value="KAJ6974965.1"/>
    <property type="molecule type" value="Genomic_DNA"/>
</dbReference>
<keyword evidence="2" id="KW-1185">Reference proteome</keyword>
<organism evidence="1 2">
    <name type="scientific">Populus alba x Populus x berolinensis</name>
    <dbReference type="NCBI Taxonomy" id="444605"/>
    <lineage>
        <taxon>Eukaryota</taxon>
        <taxon>Viridiplantae</taxon>
        <taxon>Streptophyta</taxon>
        <taxon>Embryophyta</taxon>
        <taxon>Tracheophyta</taxon>
        <taxon>Spermatophyta</taxon>
        <taxon>Magnoliopsida</taxon>
        <taxon>eudicotyledons</taxon>
        <taxon>Gunneridae</taxon>
        <taxon>Pentapetalae</taxon>
        <taxon>rosids</taxon>
        <taxon>fabids</taxon>
        <taxon>Malpighiales</taxon>
        <taxon>Salicaceae</taxon>
        <taxon>Saliceae</taxon>
        <taxon>Populus</taxon>
    </lineage>
</organism>